<feature type="transmembrane region" description="Helical" evidence="2">
    <location>
        <begin position="613"/>
        <end position="631"/>
    </location>
</feature>
<evidence type="ECO:0000256" key="2">
    <source>
        <dbReference type="SAM" id="Phobius"/>
    </source>
</evidence>
<feature type="transmembrane region" description="Helical" evidence="2">
    <location>
        <begin position="498"/>
        <end position="520"/>
    </location>
</feature>
<evidence type="ECO:0000259" key="3">
    <source>
        <dbReference type="Pfam" id="PF01757"/>
    </source>
</evidence>
<dbReference type="EMBL" id="CAUJNA010003146">
    <property type="protein sequence ID" value="CAJ1395416.1"/>
    <property type="molecule type" value="Genomic_DNA"/>
</dbReference>
<accession>A0AA36IYW4</accession>
<feature type="transmembrane region" description="Helical" evidence="2">
    <location>
        <begin position="540"/>
        <end position="560"/>
    </location>
</feature>
<feature type="transmembrane region" description="Helical" evidence="2">
    <location>
        <begin position="388"/>
        <end position="409"/>
    </location>
</feature>
<proteinExistence type="predicted"/>
<feature type="compositionally biased region" description="Polar residues" evidence="1">
    <location>
        <begin position="659"/>
        <end position="670"/>
    </location>
</feature>
<reference evidence="4" key="1">
    <citation type="submission" date="2023-08" db="EMBL/GenBank/DDBJ databases">
        <authorList>
            <person name="Chen Y."/>
            <person name="Shah S."/>
            <person name="Dougan E. K."/>
            <person name="Thang M."/>
            <person name="Chan C."/>
        </authorList>
    </citation>
    <scope>NUCLEOTIDE SEQUENCE</scope>
</reference>
<dbReference type="PANTHER" id="PTHR11161">
    <property type="entry name" value="O-ACYLTRANSFERASE"/>
    <property type="match status" value="1"/>
</dbReference>
<protein>
    <recommendedName>
        <fullName evidence="3">Acyltransferase 3 domain-containing protein</fullName>
    </recommendedName>
</protein>
<keyword evidence="2" id="KW-1133">Transmembrane helix</keyword>
<comment type="caution">
    <text evidence="4">The sequence shown here is derived from an EMBL/GenBank/DDBJ whole genome shotgun (WGS) entry which is preliminary data.</text>
</comment>
<feature type="transmembrane region" description="Helical" evidence="2">
    <location>
        <begin position="416"/>
        <end position="440"/>
    </location>
</feature>
<gene>
    <name evidence="4" type="ORF">EVOR1521_LOCUS19847</name>
</gene>
<keyword evidence="2" id="KW-0472">Membrane</keyword>
<dbReference type="PANTHER" id="PTHR11161:SF0">
    <property type="entry name" value="O-ACYLTRANSFERASE LIKE PROTEIN"/>
    <property type="match status" value="1"/>
</dbReference>
<feature type="transmembrane region" description="Helical" evidence="2">
    <location>
        <begin position="155"/>
        <end position="178"/>
    </location>
</feature>
<evidence type="ECO:0000313" key="5">
    <source>
        <dbReference type="Proteomes" id="UP001178507"/>
    </source>
</evidence>
<dbReference type="InterPro" id="IPR052728">
    <property type="entry name" value="O2_lipid_transport_reg"/>
</dbReference>
<sequence length="680" mass="74034">GFIAASESSSCVLLHAGQIWSDWAAVLTVADPFVFVMNFTQVTDALSCTAALAGLSKQDLARLSMSTGKSLPKDAGKFIACSGIPGAHYLLATMSGTLSSSSPGVPFGLGLCLPEACGDADVPAILNSPLALQLIPDLSAFSLSNFHVTDPVAGLIQPGALCWVAVATLALLGAAIAFSTLRMCRARVETSQLSGAPPRAPPLLNQAFALVGRNGTMTKLMECPPPKPTDCLNGLRVLAMAWIILGHTFLMPEGVSGYSNSQDITMSAWNKAAAERSPWLMLIIQAEQSVDTFFFLSGFLLSHLMLKELQSRGASPVLAILLRYFRLTPSLALVMLVYYGILPYLASGPFAVILQDSIFRRCNGSWWSELTYTMNFIPFDSDKVCMGWTWYLGDDMIFFVLGSVLVPLYHRRRILGWFLMLCVTGLSLGVTAWLIAKYHLSAYIFDSHYARYSYYAYSKPYTRAPAYFVGVSTAWVLQTLEARGVTRESCERSGKASLGASLAALMAFGVLCLVVFIPATDFGDQKNRWSDFDSVLLLDFGRVGWAASWGIITILCYYGYLPWINGFLAHPAWMPLVRMTYGAYLLHPLVIKLAAGTSVQYYTFSGMELCYRLIGNCCMAYGLAVILWCLIERPIMTLTTAGLKNRSSSAKTESSSSSPNLDARNQSASRGSLADQREDA</sequence>
<feature type="transmembrane region" description="Helical" evidence="2">
    <location>
        <begin position="327"/>
        <end position="346"/>
    </location>
</feature>
<feature type="transmembrane region" description="Helical" evidence="2">
    <location>
        <begin position="581"/>
        <end position="601"/>
    </location>
</feature>
<dbReference type="AlphaFoldDB" id="A0AA36IYW4"/>
<keyword evidence="2" id="KW-0812">Transmembrane</keyword>
<feature type="compositionally biased region" description="Low complexity" evidence="1">
    <location>
        <begin position="647"/>
        <end position="658"/>
    </location>
</feature>
<organism evidence="4 5">
    <name type="scientific">Effrenium voratum</name>
    <dbReference type="NCBI Taxonomy" id="2562239"/>
    <lineage>
        <taxon>Eukaryota</taxon>
        <taxon>Sar</taxon>
        <taxon>Alveolata</taxon>
        <taxon>Dinophyceae</taxon>
        <taxon>Suessiales</taxon>
        <taxon>Symbiodiniaceae</taxon>
        <taxon>Effrenium</taxon>
    </lineage>
</organism>
<name>A0AA36IYW4_9DINO</name>
<dbReference type="GO" id="GO:0016747">
    <property type="term" value="F:acyltransferase activity, transferring groups other than amino-acyl groups"/>
    <property type="evidence" value="ECO:0007669"/>
    <property type="project" value="InterPro"/>
</dbReference>
<feature type="transmembrane region" description="Helical" evidence="2">
    <location>
        <begin position="460"/>
        <end position="477"/>
    </location>
</feature>
<keyword evidence="5" id="KW-1185">Reference proteome</keyword>
<feature type="domain" description="Acyltransferase 3" evidence="3">
    <location>
        <begin position="231"/>
        <end position="607"/>
    </location>
</feature>
<evidence type="ECO:0000256" key="1">
    <source>
        <dbReference type="SAM" id="MobiDB-lite"/>
    </source>
</evidence>
<feature type="non-terminal residue" evidence="4">
    <location>
        <position position="680"/>
    </location>
</feature>
<feature type="region of interest" description="Disordered" evidence="1">
    <location>
        <begin position="645"/>
        <end position="680"/>
    </location>
</feature>
<evidence type="ECO:0000313" key="4">
    <source>
        <dbReference type="EMBL" id="CAJ1395416.1"/>
    </source>
</evidence>
<dbReference type="Pfam" id="PF01757">
    <property type="entry name" value="Acyl_transf_3"/>
    <property type="match status" value="1"/>
</dbReference>
<dbReference type="InterPro" id="IPR002656">
    <property type="entry name" value="Acyl_transf_3_dom"/>
</dbReference>
<dbReference type="Proteomes" id="UP001178507">
    <property type="component" value="Unassembled WGS sequence"/>
</dbReference>